<dbReference type="RefSeq" id="WP_211756838.1">
    <property type="nucleotide sequence ID" value="NZ_JAERKF010000019.1"/>
</dbReference>
<evidence type="ECO:0000313" key="2">
    <source>
        <dbReference type="Proteomes" id="UP000676478"/>
    </source>
</evidence>
<gene>
    <name evidence="1" type="ORF">JK167_12345</name>
</gene>
<organism evidence="1 2">
    <name type="scientific">Levilactobacillus brevis</name>
    <name type="common">Lactobacillus brevis</name>
    <dbReference type="NCBI Taxonomy" id="1580"/>
    <lineage>
        <taxon>Bacteria</taxon>
        <taxon>Bacillati</taxon>
        <taxon>Bacillota</taxon>
        <taxon>Bacilli</taxon>
        <taxon>Lactobacillales</taxon>
        <taxon>Lactobacillaceae</taxon>
        <taxon>Levilactobacillus</taxon>
    </lineage>
</organism>
<reference evidence="1" key="1">
    <citation type="submission" date="2020-12" db="EMBL/GenBank/DDBJ databases">
        <authorList>
            <person name="Mcmullen J.G."/>
        </authorList>
    </citation>
    <scope>NUCLEOTIDE SEQUENCE</scope>
    <source>
        <strain evidence="1">Dm-2019-70</strain>
    </source>
</reference>
<proteinExistence type="predicted"/>
<comment type="caution">
    <text evidence="1">The sequence shown here is derived from an EMBL/GenBank/DDBJ whole genome shotgun (WGS) entry which is preliminary data.</text>
</comment>
<accession>A0AA41ERM5</accession>
<evidence type="ECO:0000313" key="1">
    <source>
        <dbReference type="EMBL" id="MBS1011609.1"/>
    </source>
</evidence>
<dbReference type="Proteomes" id="UP000676478">
    <property type="component" value="Unassembled WGS sequence"/>
</dbReference>
<reference evidence="1" key="2">
    <citation type="submission" date="2022-09" db="EMBL/GenBank/DDBJ databases">
        <title>Genome-inferred correspondence between phylogeny and metabolic traits in the wild Drosophila gut microbiome.</title>
        <authorList>
            <person name="Bueno E."/>
            <person name="Blow F."/>
            <person name="Douglas A.E."/>
        </authorList>
    </citation>
    <scope>NUCLEOTIDE SEQUENCE</scope>
    <source>
        <strain evidence="1">Dm-2019-70</strain>
    </source>
</reference>
<dbReference type="EMBL" id="JAERKF010000019">
    <property type="protein sequence ID" value="MBS1011609.1"/>
    <property type="molecule type" value="Genomic_DNA"/>
</dbReference>
<dbReference type="AlphaFoldDB" id="A0AA41ERM5"/>
<name>A0AA41ERM5_LEVBR</name>
<sequence length="111" mass="12525">MNPIENAYYDDKKNLLATPDHRFWSAVSREVQLSNGKLYITIFDPILGKKLQAELNEEVRIFDGRLWLPLPIISFQEGPVFVPSTGEFIKDGYTWLPATNVDLAEGGGLVD</sequence>
<protein>
    <submittedName>
        <fullName evidence="1">Uncharacterized protein</fullName>
    </submittedName>
</protein>